<organism evidence="2">
    <name type="scientific">viral metagenome</name>
    <dbReference type="NCBI Taxonomy" id="1070528"/>
    <lineage>
        <taxon>unclassified sequences</taxon>
        <taxon>metagenomes</taxon>
        <taxon>organismal metagenomes</taxon>
    </lineage>
</organism>
<dbReference type="Gene3D" id="3.90.320.10">
    <property type="match status" value="1"/>
</dbReference>
<sequence>MPDYLTGIFSNISHDEYHNMVDYVSNSYLGRLDRCPAAAKVPSEDTPTFAFGRAYHSFVLDGPESFGRDFIVAPEINKRTKEGKAEWEKFTEANKEKTVISVDDLKAIEAMYGALAIHPVAAVLLGKGRSETSIFWVDAETGLPCKVRPDRIPDGDHGVILDLKSVASAELGAFTRACMNFGYGREAGMYIEGFNNVSNATVDAFVFICQEKDEPYRVEVYTLEDLFIEYGKREFRRLITLEAECRKNNFWPHYKHEEIRTIYLPNWAGRD</sequence>
<dbReference type="Pfam" id="PF12684">
    <property type="entry name" value="DUF3799"/>
    <property type="match status" value="1"/>
</dbReference>
<name>A0A6M3JG38_9ZZZZ</name>
<protein>
    <recommendedName>
        <fullName evidence="1">Putative exodeoxyribonuclease 8 PDDEXK-like domain-containing protein</fullName>
    </recommendedName>
</protein>
<gene>
    <name evidence="2" type="ORF">MM415A05584_0003</name>
</gene>
<proteinExistence type="predicted"/>
<dbReference type="AlphaFoldDB" id="A0A6M3JG38"/>
<accession>A0A6M3JG38</accession>
<dbReference type="InterPro" id="IPR011604">
    <property type="entry name" value="PDDEXK-like_dom_sf"/>
</dbReference>
<feature type="domain" description="Putative exodeoxyribonuclease 8 PDDEXK-like" evidence="1">
    <location>
        <begin position="35"/>
        <end position="254"/>
    </location>
</feature>
<dbReference type="EMBL" id="MT141656">
    <property type="protein sequence ID" value="QJA68863.1"/>
    <property type="molecule type" value="Genomic_DNA"/>
</dbReference>
<evidence type="ECO:0000259" key="1">
    <source>
        <dbReference type="Pfam" id="PF12684"/>
    </source>
</evidence>
<reference evidence="2" key="1">
    <citation type="submission" date="2020-03" db="EMBL/GenBank/DDBJ databases">
        <title>The deep terrestrial virosphere.</title>
        <authorList>
            <person name="Holmfeldt K."/>
            <person name="Nilsson E."/>
            <person name="Simone D."/>
            <person name="Lopez-Fernandez M."/>
            <person name="Wu X."/>
            <person name="de Brujin I."/>
            <person name="Lundin D."/>
            <person name="Andersson A."/>
            <person name="Bertilsson S."/>
            <person name="Dopson M."/>
        </authorList>
    </citation>
    <scope>NUCLEOTIDE SEQUENCE</scope>
    <source>
        <strain evidence="2">MM415A05584</strain>
    </source>
</reference>
<dbReference type="InterPro" id="IPR024432">
    <property type="entry name" value="Put_RecE_PDDEXK-like_dom"/>
</dbReference>
<evidence type="ECO:0000313" key="2">
    <source>
        <dbReference type="EMBL" id="QJA68863.1"/>
    </source>
</evidence>